<keyword evidence="1" id="KW-1133">Transmembrane helix</keyword>
<keyword evidence="1" id="KW-0812">Transmembrane</keyword>
<keyword evidence="1" id="KW-0472">Membrane</keyword>
<feature type="transmembrane region" description="Helical" evidence="1">
    <location>
        <begin position="32"/>
        <end position="49"/>
    </location>
</feature>
<dbReference type="RefSeq" id="WP_289167727.1">
    <property type="nucleotide sequence ID" value="NZ_JASZZN010000233.1"/>
</dbReference>
<keyword evidence="3" id="KW-1185">Reference proteome</keyword>
<evidence type="ECO:0000313" key="3">
    <source>
        <dbReference type="Proteomes" id="UP001239462"/>
    </source>
</evidence>
<evidence type="ECO:0000256" key="1">
    <source>
        <dbReference type="SAM" id="Phobius"/>
    </source>
</evidence>
<dbReference type="Proteomes" id="UP001239462">
    <property type="component" value="Unassembled WGS sequence"/>
</dbReference>
<accession>A0ABT7PSY7</accession>
<comment type="caution">
    <text evidence="2">The sequence shown here is derived from an EMBL/GenBank/DDBJ whole genome shotgun (WGS) entry which is preliminary data.</text>
</comment>
<proteinExistence type="predicted"/>
<sequence>HHDGNRKPTNHVVHRSRRVEFGFEFTSPAPTWLPHMFVVLLHVGWFIHLRGRIKIDACRCDWKRPITS</sequence>
<name>A0ABT7PSY7_9BACT</name>
<organism evidence="2 3">
    <name type="scientific">Roseiconus lacunae</name>
    <dbReference type="NCBI Taxonomy" id="2605694"/>
    <lineage>
        <taxon>Bacteria</taxon>
        <taxon>Pseudomonadati</taxon>
        <taxon>Planctomycetota</taxon>
        <taxon>Planctomycetia</taxon>
        <taxon>Pirellulales</taxon>
        <taxon>Pirellulaceae</taxon>
        <taxon>Roseiconus</taxon>
    </lineage>
</organism>
<feature type="non-terminal residue" evidence="2">
    <location>
        <position position="1"/>
    </location>
</feature>
<gene>
    <name evidence="2" type="ORF">QTN89_29410</name>
</gene>
<protein>
    <submittedName>
        <fullName evidence="2">Uncharacterized protein</fullName>
    </submittedName>
</protein>
<evidence type="ECO:0000313" key="2">
    <source>
        <dbReference type="EMBL" id="MDM4019608.1"/>
    </source>
</evidence>
<dbReference type="EMBL" id="JASZZN010000233">
    <property type="protein sequence ID" value="MDM4019608.1"/>
    <property type="molecule type" value="Genomic_DNA"/>
</dbReference>
<reference evidence="2 3" key="1">
    <citation type="submission" date="2023-06" db="EMBL/GenBank/DDBJ databases">
        <title>Roseiconus lacunae JC819 isolated from Gulf of Mannar region, Tamil Nadu.</title>
        <authorList>
            <person name="Pk S."/>
            <person name="Ch S."/>
            <person name="Ch V.R."/>
        </authorList>
    </citation>
    <scope>NUCLEOTIDE SEQUENCE [LARGE SCALE GENOMIC DNA]</scope>
    <source>
        <strain evidence="2 3">JC819</strain>
    </source>
</reference>